<keyword evidence="2" id="KW-0874">Quinone</keyword>
<comment type="catalytic activity">
    <reaction evidence="2">
        <text>a quinone + NADH + 5 H(+)(in) = a quinol + NAD(+) + 4 H(+)(out)</text>
        <dbReference type="Rhea" id="RHEA:57888"/>
        <dbReference type="ChEBI" id="CHEBI:15378"/>
        <dbReference type="ChEBI" id="CHEBI:24646"/>
        <dbReference type="ChEBI" id="CHEBI:57540"/>
        <dbReference type="ChEBI" id="CHEBI:57945"/>
        <dbReference type="ChEBI" id="CHEBI:132124"/>
    </reaction>
</comment>
<dbReference type="PANTHER" id="PTHR33269">
    <property type="entry name" value="NADH-UBIQUINONE OXIDOREDUCTASE CHAIN 6"/>
    <property type="match status" value="1"/>
</dbReference>
<comment type="similarity">
    <text evidence="1 2">Belongs to the complex I subunit 6 family.</text>
</comment>
<reference evidence="4" key="2">
    <citation type="submission" date="2020-09" db="EMBL/GenBank/DDBJ databases">
        <authorList>
            <person name="Sun Q."/>
            <person name="Zhou Y."/>
        </authorList>
    </citation>
    <scope>NUCLEOTIDE SEQUENCE</scope>
    <source>
        <strain evidence="4">CGMCC 1.14988</strain>
    </source>
</reference>
<dbReference type="PANTHER" id="PTHR33269:SF17">
    <property type="entry name" value="NADH-UBIQUINONE OXIDOREDUCTASE CHAIN 6"/>
    <property type="match status" value="1"/>
</dbReference>
<evidence type="ECO:0000256" key="1">
    <source>
        <dbReference type="ARBA" id="ARBA00005698"/>
    </source>
</evidence>
<feature type="region of interest" description="Disordered" evidence="3">
    <location>
        <begin position="168"/>
        <end position="205"/>
    </location>
</feature>
<feature type="transmembrane region" description="Helical" evidence="2">
    <location>
        <begin position="134"/>
        <end position="159"/>
    </location>
</feature>
<comment type="caution">
    <text evidence="4">The sequence shown here is derived from an EMBL/GenBank/DDBJ whole genome shotgun (WGS) entry which is preliminary data.</text>
</comment>
<dbReference type="EC" id="7.1.1.-" evidence="2"/>
<sequence length="205" mass="21232">MTGYDVVFALVGLVTAGAAILTVTSKNLVHAALHLAVTLAGIAGVFLVLHADFLALVQLIVYVGAVTVLFLFGLMLTRAPIGREALDSQNRGLGLAVAGGLFVTLAALIVQAYAGHPSVLPQRIPTEAIGMVIFSQWVLPFEVLSMLLLAALIGAIVLARREAGDSGDTVDQTRIEFGDAPSTEQGRAATEPVELGAGESGSESR</sequence>
<evidence type="ECO:0000256" key="3">
    <source>
        <dbReference type="SAM" id="MobiDB-lite"/>
    </source>
</evidence>
<dbReference type="Proteomes" id="UP000650511">
    <property type="component" value="Unassembled WGS sequence"/>
</dbReference>
<feature type="transmembrane region" description="Helical" evidence="2">
    <location>
        <begin position="6"/>
        <end position="24"/>
    </location>
</feature>
<proteinExistence type="inferred from homology"/>
<comment type="subcellular location">
    <subcellularLocation>
        <location evidence="2">Cell membrane</location>
        <topology evidence="2">Multi-pass membrane protein</topology>
    </subcellularLocation>
</comment>
<keyword evidence="2" id="KW-0472">Membrane</keyword>
<feature type="transmembrane region" description="Helical" evidence="2">
    <location>
        <begin position="55"/>
        <end position="81"/>
    </location>
</feature>
<name>A0A8J3A7N4_9ACTN</name>
<keyword evidence="2" id="KW-0812">Transmembrane</keyword>
<evidence type="ECO:0000313" key="5">
    <source>
        <dbReference type="Proteomes" id="UP000650511"/>
    </source>
</evidence>
<dbReference type="Pfam" id="PF00499">
    <property type="entry name" value="Oxidored_q3"/>
    <property type="match status" value="1"/>
</dbReference>
<feature type="transmembrane region" description="Helical" evidence="2">
    <location>
        <begin position="93"/>
        <end position="114"/>
    </location>
</feature>
<gene>
    <name evidence="4" type="ORF">GCM10011354_15700</name>
</gene>
<dbReference type="AlphaFoldDB" id="A0A8J3A7N4"/>
<dbReference type="EMBL" id="BMHA01000005">
    <property type="protein sequence ID" value="GGI05759.1"/>
    <property type="molecule type" value="Genomic_DNA"/>
</dbReference>
<dbReference type="GO" id="GO:0008137">
    <property type="term" value="F:NADH dehydrogenase (ubiquinone) activity"/>
    <property type="evidence" value="ECO:0007669"/>
    <property type="project" value="UniProtKB-UniRule"/>
</dbReference>
<dbReference type="Gene3D" id="1.20.120.1200">
    <property type="entry name" value="NADH-ubiquinone/plastoquinone oxidoreductase chain 6, subunit NuoJ"/>
    <property type="match status" value="1"/>
</dbReference>
<dbReference type="InterPro" id="IPR001457">
    <property type="entry name" value="NADH_UbQ/plastoQ_OxRdtase_su6"/>
</dbReference>
<dbReference type="OrthoDB" id="5244096at2"/>
<evidence type="ECO:0000313" key="4">
    <source>
        <dbReference type="EMBL" id="GGI05759.1"/>
    </source>
</evidence>
<organism evidence="4 5">
    <name type="scientific">Egicoccus halophilus</name>
    <dbReference type="NCBI Taxonomy" id="1670830"/>
    <lineage>
        <taxon>Bacteria</taxon>
        <taxon>Bacillati</taxon>
        <taxon>Actinomycetota</taxon>
        <taxon>Nitriliruptoria</taxon>
        <taxon>Egicoccales</taxon>
        <taxon>Egicoccaceae</taxon>
        <taxon>Egicoccus</taxon>
    </lineage>
</organism>
<feature type="transmembrane region" description="Helical" evidence="2">
    <location>
        <begin position="31"/>
        <end position="49"/>
    </location>
</feature>
<keyword evidence="2" id="KW-0520">NAD</keyword>
<comment type="function">
    <text evidence="2">NDH-1 shuttles electrons from NADH, via FMN and iron-sulfur (Fe-S) centers, to quinones in the respiratory chain. Couples the redox reaction to proton translocation (for every two electrons transferred, four hydrogen ions are translocated across the cytoplasmic membrane), and thus conserves the redox energy in a proton gradient.</text>
</comment>
<dbReference type="RefSeq" id="WP_130648528.1">
    <property type="nucleotide sequence ID" value="NZ_BMHA01000005.1"/>
</dbReference>
<keyword evidence="5" id="KW-1185">Reference proteome</keyword>
<evidence type="ECO:0000256" key="2">
    <source>
        <dbReference type="RuleBase" id="RU004429"/>
    </source>
</evidence>
<keyword evidence="2" id="KW-1133">Transmembrane helix</keyword>
<reference evidence="4" key="1">
    <citation type="journal article" date="2014" name="Int. J. Syst. Evol. Microbiol.">
        <title>Complete genome sequence of Corynebacterium casei LMG S-19264T (=DSM 44701T), isolated from a smear-ripened cheese.</title>
        <authorList>
            <consortium name="US DOE Joint Genome Institute (JGI-PGF)"/>
            <person name="Walter F."/>
            <person name="Albersmeier A."/>
            <person name="Kalinowski J."/>
            <person name="Ruckert C."/>
        </authorList>
    </citation>
    <scope>NUCLEOTIDE SEQUENCE</scope>
    <source>
        <strain evidence="4">CGMCC 1.14988</strain>
    </source>
</reference>
<accession>A0A8J3A7N4</accession>
<dbReference type="InterPro" id="IPR042106">
    <property type="entry name" value="Nuo/plastoQ_OxRdtase_6_NuoJ"/>
</dbReference>
<dbReference type="GO" id="GO:0048038">
    <property type="term" value="F:quinone binding"/>
    <property type="evidence" value="ECO:0007669"/>
    <property type="project" value="UniProtKB-UniRule"/>
</dbReference>
<dbReference type="GO" id="GO:0005886">
    <property type="term" value="C:plasma membrane"/>
    <property type="evidence" value="ECO:0007669"/>
    <property type="project" value="UniProtKB-SubCell"/>
</dbReference>
<keyword evidence="2" id="KW-1003">Cell membrane</keyword>
<protein>
    <recommendedName>
        <fullName evidence="2">NADH-quinone oxidoreductase subunit J</fullName>
        <ecNumber evidence="2">7.1.1.-</ecNumber>
    </recommendedName>
</protein>